<evidence type="ECO:0000256" key="4">
    <source>
        <dbReference type="ARBA" id="ARBA00022448"/>
    </source>
</evidence>
<evidence type="ECO:0000313" key="13">
    <source>
        <dbReference type="Proteomes" id="UP000001693"/>
    </source>
</evidence>
<evidence type="ECO:0000256" key="9">
    <source>
        <dbReference type="ARBA" id="ARBA00023136"/>
    </source>
</evidence>
<dbReference type="GO" id="GO:0015627">
    <property type="term" value="C:type II protein secretion system complex"/>
    <property type="evidence" value="ECO:0007669"/>
    <property type="project" value="InterPro"/>
</dbReference>
<evidence type="ECO:0000256" key="5">
    <source>
        <dbReference type="ARBA" id="ARBA00022475"/>
    </source>
</evidence>
<keyword evidence="9 11" id="KW-0472">Membrane</keyword>
<keyword evidence="8" id="KW-0653">Protein transport</keyword>
<evidence type="ECO:0000256" key="6">
    <source>
        <dbReference type="ARBA" id="ARBA00022519"/>
    </source>
</evidence>
<evidence type="ECO:0000256" key="7">
    <source>
        <dbReference type="ARBA" id="ARBA00022692"/>
    </source>
</evidence>
<accession>B1Y328</accession>
<sequence length="319" mass="33096">MSRLDVFTRRRSATQPLARGSALNTAGRGSRRTRQALDNGWAIAAAASRRWALFGALFGGLLALIVFAPASWLAQAVSTATGERVQLADARGTVWSGDAILVLSAGVGSRDARALPGRIDWTLRPQASLAGLGLQLGLRQDCCINGQTRIALQPGWGRLRASVASSAVGAAAGADASWLGQWPAALLTGLGTPWNTLQPGGALRLSTRDLAFEWVAGRFALTGSAGLELRDFSSRITTLPRLGSYRVTISGDTAQAGTAQVGLSTLDGALQLSGSGSWSASGLRLRGEATAAEADQPALDNLLNIIGRRDGARSVLTIG</sequence>
<protein>
    <recommendedName>
        <fullName evidence="3">Type II secretion system protein N</fullName>
    </recommendedName>
    <alternativeName>
        <fullName evidence="10">General secretion pathway protein N</fullName>
    </alternativeName>
</protein>
<dbReference type="STRING" id="395495.Lcho_3426"/>
<dbReference type="eggNOG" id="ENOG502Z8UV">
    <property type="taxonomic scope" value="Bacteria"/>
</dbReference>
<comment type="similarity">
    <text evidence="2">Belongs to the GSP N family.</text>
</comment>
<evidence type="ECO:0000256" key="2">
    <source>
        <dbReference type="ARBA" id="ARBA00007208"/>
    </source>
</evidence>
<evidence type="ECO:0000256" key="1">
    <source>
        <dbReference type="ARBA" id="ARBA00004533"/>
    </source>
</evidence>
<organism evidence="12 13">
    <name type="scientific">Leptothrix cholodnii (strain ATCC 51168 / LMG 8142 / SP-6)</name>
    <name type="common">Leptothrix discophora (strain SP-6)</name>
    <dbReference type="NCBI Taxonomy" id="395495"/>
    <lineage>
        <taxon>Bacteria</taxon>
        <taxon>Pseudomonadati</taxon>
        <taxon>Pseudomonadota</taxon>
        <taxon>Betaproteobacteria</taxon>
        <taxon>Burkholderiales</taxon>
        <taxon>Sphaerotilaceae</taxon>
        <taxon>Leptothrix</taxon>
    </lineage>
</organism>
<feature type="transmembrane region" description="Helical" evidence="11">
    <location>
        <begin position="51"/>
        <end position="74"/>
    </location>
</feature>
<evidence type="ECO:0000256" key="8">
    <source>
        <dbReference type="ARBA" id="ARBA00022927"/>
    </source>
</evidence>
<keyword evidence="7 11" id="KW-0812">Transmembrane</keyword>
<proteinExistence type="inferred from homology"/>
<keyword evidence="6" id="KW-0997">Cell inner membrane</keyword>
<dbReference type="OrthoDB" id="8558191at2"/>
<evidence type="ECO:0000313" key="12">
    <source>
        <dbReference type="EMBL" id="ACB35684.1"/>
    </source>
</evidence>
<dbReference type="AlphaFoldDB" id="B1Y328"/>
<keyword evidence="13" id="KW-1185">Reference proteome</keyword>
<name>B1Y328_LEPCP</name>
<dbReference type="EMBL" id="CP001013">
    <property type="protein sequence ID" value="ACB35684.1"/>
    <property type="molecule type" value="Genomic_DNA"/>
</dbReference>
<evidence type="ECO:0000256" key="10">
    <source>
        <dbReference type="ARBA" id="ARBA00030772"/>
    </source>
</evidence>
<dbReference type="GO" id="GO:0005886">
    <property type="term" value="C:plasma membrane"/>
    <property type="evidence" value="ECO:0007669"/>
    <property type="project" value="UniProtKB-SubCell"/>
</dbReference>
<dbReference type="InterPro" id="IPR022792">
    <property type="entry name" value="T2SS_protein-GspN"/>
</dbReference>
<dbReference type="HOGENOM" id="CLU_080660_0_0_4"/>
<dbReference type="RefSeq" id="WP_012348431.1">
    <property type="nucleotide sequence ID" value="NC_010524.1"/>
</dbReference>
<dbReference type="Proteomes" id="UP000001693">
    <property type="component" value="Chromosome"/>
</dbReference>
<comment type="subcellular location">
    <subcellularLocation>
        <location evidence="1">Cell inner membrane</location>
    </subcellularLocation>
</comment>
<dbReference type="GO" id="GO:0015628">
    <property type="term" value="P:protein secretion by the type II secretion system"/>
    <property type="evidence" value="ECO:0007669"/>
    <property type="project" value="InterPro"/>
</dbReference>
<keyword evidence="4" id="KW-0813">Transport</keyword>
<reference evidence="12 13" key="1">
    <citation type="submission" date="2008-03" db="EMBL/GenBank/DDBJ databases">
        <title>Complete sequence of Leptothrix cholodnii SP-6.</title>
        <authorList>
            <consortium name="US DOE Joint Genome Institute"/>
            <person name="Copeland A."/>
            <person name="Lucas S."/>
            <person name="Lapidus A."/>
            <person name="Glavina del Rio T."/>
            <person name="Dalin E."/>
            <person name="Tice H."/>
            <person name="Bruce D."/>
            <person name="Goodwin L."/>
            <person name="Pitluck S."/>
            <person name="Chertkov O."/>
            <person name="Brettin T."/>
            <person name="Detter J.C."/>
            <person name="Han C."/>
            <person name="Kuske C.R."/>
            <person name="Schmutz J."/>
            <person name="Larimer F."/>
            <person name="Land M."/>
            <person name="Hauser L."/>
            <person name="Kyrpides N."/>
            <person name="Lykidis A."/>
            <person name="Emerson D."/>
            <person name="Richardson P."/>
        </authorList>
    </citation>
    <scope>NUCLEOTIDE SEQUENCE [LARGE SCALE GENOMIC DNA]</scope>
    <source>
        <strain evidence="13">ATCC 51168 / LMG 8142 / SP-6</strain>
    </source>
</reference>
<evidence type="ECO:0000256" key="3">
    <source>
        <dbReference type="ARBA" id="ARBA00021563"/>
    </source>
</evidence>
<keyword evidence="11" id="KW-1133">Transmembrane helix</keyword>
<evidence type="ECO:0000256" key="11">
    <source>
        <dbReference type="SAM" id="Phobius"/>
    </source>
</evidence>
<gene>
    <name evidence="12" type="ordered locus">Lcho_3426</name>
</gene>
<keyword evidence="5" id="KW-1003">Cell membrane</keyword>
<dbReference type="Pfam" id="PF01203">
    <property type="entry name" value="T2SSN"/>
    <property type="match status" value="1"/>
</dbReference>
<dbReference type="KEGG" id="lch:Lcho_3426"/>